<feature type="compositionally biased region" description="Basic and acidic residues" evidence="1">
    <location>
        <begin position="1"/>
        <end position="13"/>
    </location>
</feature>
<gene>
    <name evidence="3" type="ORF">EV664_102368</name>
</gene>
<dbReference type="AlphaFoldDB" id="A0A4R6FUU8"/>
<dbReference type="Pfam" id="PF20057">
    <property type="entry name" value="DUF6456"/>
    <property type="match status" value="1"/>
</dbReference>
<name>A0A4R6FUU8_9SPHN</name>
<keyword evidence="4" id="KW-1185">Reference proteome</keyword>
<dbReference type="RefSeq" id="WP_162848770.1">
    <property type="nucleotide sequence ID" value="NZ_BMLU01000002.1"/>
</dbReference>
<proteinExistence type="predicted"/>
<evidence type="ECO:0000313" key="4">
    <source>
        <dbReference type="Proteomes" id="UP000295493"/>
    </source>
</evidence>
<evidence type="ECO:0000259" key="2">
    <source>
        <dbReference type="Pfam" id="PF20057"/>
    </source>
</evidence>
<dbReference type="Proteomes" id="UP000295493">
    <property type="component" value="Unassembled WGS sequence"/>
</dbReference>
<dbReference type="InterPro" id="IPR045599">
    <property type="entry name" value="DUF6456"/>
</dbReference>
<evidence type="ECO:0000256" key="1">
    <source>
        <dbReference type="SAM" id="MobiDB-lite"/>
    </source>
</evidence>
<comment type="caution">
    <text evidence="3">The sequence shown here is derived from an EMBL/GenBank/DDBJ whole genome shotgun (WGS) entry which is preliminary data.</text>
</comment>
<dbReference type="EMBL" id="SNWD01000002">
    <property type="protein sequence ID" value="TDN85659.1"/>
    <property type="molecule type" value="Genomic_DNA"/>
</dbReference>
<reference evidence="3 4" key="1">
    <citation type="submission" date="2019-03" db="EMBL/GenBank/DDBJ databases">
        <title>Genomic Encyclopedia of Type Strains, Phase IV (KMG-IV): sequencing the most valuable type-strain genomes for metagenomic binning, comparative biology and taxonomic classification.</title>
        <authorList>
            <person name="Goeker M."/>
        </authorList>
    </citation>
    <scope>NUCLEOTIDE SEQUENCE [LARGE SCALE GENOMIC DNA]</scope>
    <source>
        <strain evidence="3 4">DSM 25059</strain>
    </source>
</reference>
<evidence type="ECO:0000313" key="3">
    <source>
        <dbReference type="EMBL" id="TDN85659.1"/>
    </source>
</evidence>
<sequence>MRQLEEREFRDGRIAGPPSGRGRSVTVNLNESPLGWLKARGMISDAQYEAGERVRADYETASLGPCVTMRWDSGPRAPARGAAPDHVDPSHVRIAAKDRFDGAIAAAGPGLSDIVWRVICANETLPNAEKALGWPVRAGKLVLTLALDRIADFYGIR</sequence>
<protein>
    <recommendedName>
        <fullName evidence="2">DUF6456 domain-containing protein</fullName>
    </recommendedName>
</protein>
<accession>A0A4R6FUU8</accession>
<feature type="domain" description="DUF6456" evidence="2">
    <location>
        <begin position="26"/>
        <end position="155"/>
    </location>
</feature>
<organism evidence="3 4">
    <name type="scientific">Stakelama pacifica</name>
    <dbReference type="NCBI Taxonomy" id="517720"/>
    <lineage>
        <taxon>Bacteria</taxon>
        <taxon>Pseudomonadati</taxon>
        <taxon>Pseudomonadota</taxon>
        <taxon>Alphaproteobacteria</taxon>
        <taxon>Sphingomonadales</taxon>
        <taxon>Sphingomonadaceae</taxon>
        <taxon>Stakelama</taxon>
    </lineage>
</organism>
<feature type="region of interest" description="Disordered" evidence="1">
    <location>
        <begin position="1"/>
        <end position="26"/>
    </location>
</feature>